<evidence type="ECO:0000256" key="2">
    <source>
        <dbReference type="ARBA" id="ARBA00022691"/>
    </source>
</evidence>
<evidence type="ECO:0000259" key="6">
    <source>
        <dbReference type="Pfam" id="PF16199"/>
    </source>
</evidence>
<keyword evidence="3" id="KW-0479">Metal-binding</keyword>
<dbReference type="Pfam" id="PF16199">
    <property type="entry name" value="Radical_SAM_C"/>
    <property type="match status" value="1"/>
</dbReference>
<keyword evidence="2" id="KW-0949">S-adenosyl-L-methionine</keyword>
<dbReference type="PANTHER" id="PTHR11135:SF0">
    <property type="entry name" value="ELONGATOR COMPLEX PROTEIN 3"/>
    <property type="match status" value="1"/>
</dbReference>
<evidence type="ECO:0000256" key="3">
    <source>
        <dbReference type="ARBA" id="ARBA00022723"/>
    </source>
</evidence>
<dbReference type="EMBL" id="CAXITT010000526">
    <property type="protein sequence ID" value="CAL1543113.1"/>
    <property type="molecule type" value="Genomic_DNA"/>
</dbReference>
<reference evidence="7 8" key="1">
    <citation type="submission" date="2024-04" db="EMBL/GenBank/DDBJ databases">
        <authorList>
            <consortium name="Genoscope - CEA"/>
            <person name="William W."/>
        </authorList>
    </citation>
    <scope>NUCLEOTIDE SEQUENCE [LARGE SCALE GENOMIC DNA]</scope>
</reference>
<keyword evidence="1" id="KW-0004">4Fe-4S</keyword>
<sequence>LFENPAFRADGLKIYPTLVIRGTGLYELWKTGRYRSYPPSQLVDLIARILALVP</sequence>
<protein>
    <recommendedName>
        <fullName evidence="6">Radical SAM C-terminal extension domain-containing protein</fullName>
    </recommendedName>
</protein>
<evidence type="ECO:0000256" key="4">
    <source>
        <dbReference type="ARBA" id="ARBA00023004"/>
    </source>
</evidence>
<dbReference type="GO" id="GO:0046872">
    <property type="term" value="F:metal ion binding"/>
    <property type="evidence" value="ECO:0007669"/>
    <property type="project" value="UniProtKB-KW"/>
</dbReference>
<dbReference type="GO" id="GO:0051539">
    <property type="term" value="F:4 iron, 4 sulfur cluster binding"/>
    <property type="evidence" value="ECO:0007669"/>
    <property type="project" value="UniProtKB-KW"/>
</dbReference>
<feature type="domain" description="Radical SAM C-terminal extension" evidence="6">
    <location>
        <begin position="10"/>
        <end position="54"/>
    </location>
</feature>
<feature type="non-terminal residue" evidence="7">
    <location>
        <position position="54"/>
    </location>
</feature>
<dbReference type="GO" id="GO:0005634">
    <property type="term" value="C:nucleus"/>
    <property type="evidence" value="ECO:0007669"/>
    <property type="project" value="TreeGrafter"/>
</dbReference>
<gene>
    <name evidence="7" type="ORF">GSLYS_00016647001</name>
</gene>
<dbReference type="GO" id="GO:0033588">
    <property type="term" value="C:elongator holoenzyme complex"/>
    <property type="evidence" value="ECO:0007669"/>
    <property type="project" value="TreeGrafter"/>
</dbReference>
<name>A0AAV2IBE0_LYMST</name>
<keyword evidence="5" id="KW-0411">Iron-sulfur</keyword>
<evidence type="ECO:0000256" key="5">
    <source>
        <dbReference type="ARBA" id="ARBA00023014"/>
    </source>
</evidence>
<keyword evidence="8" id="KW-1185">Reference proteome</keyword>
<evidence type="ECO:0000313" key="8">
    <source>
        <dbReference type="Proteomes" id="UP001497497"/>
    </source>
</evidence>
<evidence type="ECO:0000256" key="1">
    <source>
        <dbReference type="ARBA" id="ARBA00022485"/>
    </source>
</evidence>
<dbReference type="GO" id="GO:0005737">
    <property type="term" value="C:cytoplasm"/>
    <property type="evidence" value="ECO:0007669"/>
    <property type="project" value="TreeGrafter"/>
</dbReference>
<accession>A0AAV2IBE0</accession>
<dbReference type="AlphaFoldDB" id="A0AAV2IBE0"/>
<dbReference type="GO" id="GO:0002926">
    <property type="term" value="P:tRNA wobble base 5-methoxycarbonylmethyl-2-thiouridinylation"/>
    <property type="evidence" value="ECO:0007669"/>
    <property type="project" value="TreeGrafter"/>
</dbReference>
<feature type="non-terminal residue" evidence="7">
    <location>
        <position position="1"/>
    </location>
</feature>
<dbReference type="InterPro" id="IPR032432">
    <property type="entry name" value="Radical_SAM_C"/>
</dbReference>
<proteinExistence type="predicted"/>
<keyword evidence="4" id="KW-0408">Iron</keyword>
<dbReference type="PANTHER" id="PTHR11135">
    <property type="entry name" value="HISTONE ACETYLTRANSFERASE-RELATED"/>
    <property type="match status" value="1"/>
</dbReference>
<evidence type="ECO:0000313" key="7">
    <source>
        <dbReference type="EMBL" id="CAL1543113.1"/>
    </source>
</evidence>
<comment type="caution">
    <text evidence="7">The sequence shown here is derived from an EMBL/GenBank/DDBJ whole genome shotgun (WGS) entry which is preliminary data.</text>
</comment>
<dbReference type="Proteomes" id="UP001497497">
    <property type="component" value="Unassembled WGS sequence"/>
</dbReference>
<organism evidence="7 8">
    <name type="scientific">Lymnaea stagnalis</name>
    <name type="common">Great pond snail</name>
    <name type="synonym">Helix stagnalis</name>
    <dbReference type="NCBI Taxonomy" id="6523"/>
    <lineage>
        <taxon>Eukaryota</taxon>
        <taxon>Metazoa</taxon>
        <taxon>Spiralia</taxon>
        <taxon>Lophotrochozoa</taxon>
        <taxon>Mollusca</taxon>
        <taxon>Gastropoda</taxon>
        <taxon>Heterobranchia</taxon>
        <taxon>Euthyneura</taxon>
        <taxon>Panpulmonata</taxon>
        <taxon>Hygrophila</taxon>
        <taxon>Lymnaeoidea</taxon>
        <taxon>Lymnaeidae</taxon>
        <taxon>Lymnaea</taxon>
    </lineage>
</organism>
<dbReference type="InterPro" id="IPR039661">
    <property type="entry name" value="ELP3"/>
</dbReference>